<gene>
    <name evidence="3" type="ORF">IAA17_11615</name>
</gene>
<reference evidence="3" key="2">
    <citation type="submission" date="2021-04" db="EMBL/GenBank/DDBJ databases">
        <authorList>
            <person name="Gilroy R."/>
        </authorList>
    </citation>
    <scope>NUCLEOTIDE SEQUENCE</scope>
    <source>
        <strain evidence="3">ChiBcec1-1093</strain>
    </source>
</reference>
<evidence type="ECO:0000256" key="1">
    <source>
        <dbReference type="PIRSR" id="PIRSR613078-1"/>
    </source>
</evidence>
<proteinExistence type="predicted"/>
<dbReference type="Proteomes" id="UP000824101">
    <property type="component" value="Unassembled WGS sequence"/>
</dbReference>
<organism evidence="3 4">
    <name type="scientific">Candidatus Lachnoclostridium stercorigallinarum</name>
    <dbReference type="NCBI Taxonomy" id="2838634"/>
    <lineage>
        <taxon>Bacteria</taxon>
        <taxon>Bacillati</taxon>
        <taxon>Bacillota</taxon>
        <taxon>Clostridia</taxon>
        <taxon>Lachnospirales</taxon>
        <taxon>Lachnospiraceae</taxon>
    </lineage>
</organism>
<dbReference type="CDD" id="cd07067">
    <property type="entry name" value="HP_PGM_like"/>
    <property type="match status" value="1"/>
</dbReference>
<dbReference type="PANTHER" id="PTHR48100">
    <property type="entry name" value="BROAD-SPECIFICITY PHOSPHATASE YOR283W-RELATED"/>
    <property type="match status" value="1"/>
</dbReference>
<dbReference type="InterPro" id="IPR029033">
    <property type="entry name" value="His_PPase_superfam"/>
</dbReference>
<reference evidence="3" key="1">
    <citation type="journal article" date="2021" name="PeerJ">
        <title>Extensive microbial diversity within the chicken gut microbiome revealed by metagenomics and culture.</title>
        <authorList>
            <person name="Gilroy R."/>
            <person name="Ravi A."/>
            <person name="Getino M."/>
            <person name="Pursley I."/>
            <person name="Horton D.L."/>
            <person name="Alikhan N.F."/>
            <person name="Baker D."/>
            <person name="Gharbi K."/>
            <person name="Hall N."/>
            <person name="Watson M."/>
            <person name="Adriaenssens E.M."/>
            <person name="Foster-Nyarko E."/>
            <person name="Jarju S."/>
            <person name="Secka A."/>
            <person name="Antonio M."/>
            <person name="Oren A."/>
            <person name="Chaudhuri R.R."/>
            <person name="La Ragione R."/>
            <person name="Hildebrand F."/>
            <person name="Pallen M.J."/>
        </authorList>
    </citation>
    <scope>NUCLEOTIDE SEQUENCE</scope>
    <source>
        <strain evidence="3">ChiBcec1-1093</strain>
    </source>
</reference>
<name>A0A9D2K756_9FIRM</name>
<evidence type="ECO:0000313" key="4">
    <source>
        <dbReference type="Proteomes" id="UP000824101"/>
    </source>
</evidence>
<dbReference type="PANTHER" id="PTHR48100:SF1">
    <property type="entry name" value="HISTIDINE PHOSPHATASE FAMILY PROTEIN-RELATED"/>
    <property type="match status" value="1"/>
</dbReference>
<dbReference type="GO" id="GO:0016791">
    <property type="term" value="F:phosphatase activity"/>
    <property type="evidence" value="ECO:0007669"/>
    <property type="project" value="TreeGrafter"/>
</dbReference>
<accession>A0A9D2K756</accession>
<evidence type="ECO:0000256" key="2">
    <source>
        <dbReference type="PIRSR" id="PIRSR613078-2"/>
    </source>
</evidence>
<dbReference type="Pfam" id="PF00300">
    <property type="entry name" value="His_Phos_1"/>
    <property type="match status" value="1"/>
</dbReference>
<protein>
    <submittedName>
        <fullName evidence="3">Histidine phosphatase family protein</fullName>
    </submittedName>
</protein>
<comment type="caution">
    <text evidence="3">The sequence shown here is derived from an EMBL/GenBank/DDBJ whole genome shotgun (WGS) entry which is preliminary data.</text>
</comment>
<sequence length="208" mass="23688">MKLYLIRHGRQCSRLCNVNVSLDEAGKRQAQLAGMRLKDSGIEEIYASDLLRARETAGIINDSLQVPLKICSGIREISFGEMEGLTDEEIDRKFGTFKSEFSRMERDLSYPGGECAGDVVKRALPVFQEIFDSGLSRAAMVTHGGVIRCMTAYFLRMDLARWRSLGKSLENCSITELEYRKETGMVTVERFNDYAHLEAFPELLRRNW</sequence>
<dbReference type="InterPro" id="IPR050275">
    <property type="entry name" value="PGM_Phosphatase"/>
</dbReference>
<feature type="active site" description="Tele-phosphohistidine intermediate" evidence="1">
    <location>
        <position position="8"/>
    </location>
</feature>
<dbReference type="EMBL" id="DXBC01000186">
    <property type="protein sequence ID" value="HIZ80422.1"/>
    <property type="molecule type" value="Genomic_DNA"/>
</dbReference>
<dbReference type="GO" id="GO:0005737">
    <property type="term" value="C:cytoplasm"/>
    <property type="evidence" value="ECO:0007669"/>
    <property type="project" value="TreeGrafter"/>
</dbReference>
<dbReference type="InterPro" id="IPR013078">
    <property type="entry name" value="His_Pase_superF_clade-1"/>
</dbReference>
<dbReference type="AlphaFoldDB" id="A0A9D2K756"/>
<dbReference type="SMART" id="SM00855">
    <property type="entry name" value="PGAM"/>
    <property type="match status" value="1"/>
</dbReference>
<dbReference type="SUPFAM" id="SSF53254">
    <property type="entry name" value="Phosphoglycerate mutase-like"/>
    <property type="match status" value="1"/>
</dbReference>
<evidence type="ECO:0000313" key="3">
    <source>
        <dbReference type="EMBL" id="HIZ80422.1"/>
    </source>
</evidence>
<dbReference type="Gene3D" id="3.40.50.1240">
    <property type="entry name" value="Phosphoglycerate mutase-like"/>
    <property type="match status" value="1"/>
</dbReference>
<feature type="binding site" evidence="2">
    <location>
        <position position="52"/>
    </location>
    <ligand>
        <name>substrate</name>
    </ligand>
</feature>
<feature type="active site" description="Proton donor/acceptor" evidence="1">
    <location>
        <position position="76"/>
    </location>
</feature>